<proteinExistence type="inferred from homology"/>
<organism evidence="3">
    <name type="scientific">Candidatus Fermentithermobacillus carboniphilus</name>
    <dbReference type="NCBI Taxonomy" id="3085328"/>
    <lineage>
        <taxon>Bacteria</taxon>
        <taxon>Bacillati</taxon>
        <taxon>Bacillota</taxon>
        <taxon>Candidatus Fermentithermobacillia</taxon>
        <taxon>Candidatus Fermentithermobacillales</taxon>
        <taxon>Candidatus Fermentithermobacillaceae</taxon>
        <taxon>Candidatus Fermentithermobacillus</taxon>
    </lineage>
</organism>
<dbReference type="Gene3D" id="3.40.50.720">
    <property type="entry name" value="NAD(P)-binding Rossmann-like Domain"/>
    <property type="match status" value="1"/>
</dbReference>
<accession>A0AAT9LD69</accession>
<dbReference type="AlphaFoldDB" id="A0AAT9LD69"/>
<dbReference type="EMBL" id="CP062796">
    <property type="protein sequence ID" value="QUL99125.1"/>
    <property type="molecule type" value="Genomic_DNA"/>
</dbReference>
<dbReference type="PANTHER" id="PTHR10953:SF102">
    <property type="entry name" value="ADENYLYLTRANSFERASE AND SULFURTRANSFERASE MOCS3"/>
    <property type="match status" value="1"/>
</dbReference>
<dbReference type="CDD" id="cd00757">
    <property type="entry name" value="ThiF_MoeB_HesA_family"/>
    <property type="match status" value="1"/>
</dbReference>
<dbReference type="InterPro" id="IPR000594">
    <property type="entry name" value="ThiF_NAD_FAD-bd"/>
</dbReference>
<feature type="domain" description="THIF-type NAD/FAD binding fold" evidence="2">
    <location>
        <begin position="10"/>
        <end position="241"/>
    </location>
</feature>
<dbReference type="GO" id="GO:0005737">
    <property type="term" value="C:cytoplasm"/>
    <property type="evidence" value="ECO:0007669"/>
    <property type="project" value="TreeGrafter"/>
</dbReference>
<dbReference type="InterPro" id="IPR045886">
    <property type="entry name" value="ThiF/MoeB/HesA"/>
</dbReference>
<dbReference type="SUPFAM" id="SSF69572">
    <property type="entry name" value="Activating enzymes of the ubiquitin-like proteins"/>
    <property type="match status" value="1"/>
</dbReference>
<evidence type="ECO:0000259" key="2">
    <source>
        <dbReference type="Pfam" id="PF00899"/>
    </source>
</evidence>
<name>A0AAT9LD69_9FIRM</name>
<sequence length="247" mass="26473">MLSPEEKERYARQILVPEIGEVGQEILSAKRVLVVGAGGLGTPCTSYLAGAGVGHIGLLDSDEVSLSNLPRQIMYDMNDLGKRKADVLSRKLSAANPLIRIEPITEKLTEENVHSIVRGFDVVASCVDNLETRYILNEACVRAGIPMVEGAVYGFTGLVTVILPGRGPCYECIFPKRPQLEKKPVGVAGPSPGVIGSIQAAETLKLLLGKGQPLAGRLVLIDLLTASFQTIVVAKNPECRVCRNMGR</sequence>
<dbReference type="GO" id="GO:0008641">
    <property type="term" value="F:ubiquitin-like modifier activating enzyme activity"/>
    <property type="evidence" value="ECO:0007669"/>
    <property type="project" value="InterPro"/>
</dbReference>
<dbReference type="PANTHER" id="PTHR10953">
    <property type="entry name" value="UBIQUITIN-ACTIVATING ENZYME E1"/>
    <property type="match status" value="1"/>
</dbReference>
<protein>
    <submittedName>
        <fullName evidence="3">HesA/MoeB/ThiF family protein</fullName>
    </submittedName>
</protein>
<comment type="similarity">
    <text evidence="1">Belongs to the HesA/MoeB/ThiF family.</text>
</comment>
<dbReference type="KEGG" id="fcz:IMF26_03395"/>
<reference evidence="3" key="2">
    <citation type="journal article" date="2023" name="Biology">
        <title>Prokaryotic Life Associated with Coal-Fire Gas Vents Revealed by Metagenomics.</title>
        <authorList>
            <person name="Kadnikov V.V."/>
            <person name="Mardanov A.V."/>
            <person name="Beletsky A.V."/>
            <person name="Karnachuk O.V."/>
            <person name="Ravin N.V."/>
        </authorList>
    </citation>
    <scope>NUCLEOTIDE SEQUENCE</scope>
    <source>
        <strain evidence="3">Bu02</strain>
    </source>
</reference>
<reference evidence="3" key="1">
    <citation type="submission" date="2020-10" db="EMBL/GenBank/DDBJ databases">
        <authorList>
            <person name="Kadnikov V."/>
            <person name="Beletsky A.V."/>
            <person name="Mardanov A.V."/>
            <person name="Karnachuk O.V."/>
            <person name="Ravin N.V."/>
        </authorList>
    </citation>
    <scope>NUCLEOTIDE SEQUENCE</scope>
    <source>
        <strain evidence="3">Bu02</strain>
    </source>
</reference>
<dbReference type="FunFam" id="3.40.50.720:FF:000080">
    <property type="entry name" value="Thiazole biosynthesis adenylyltransferase ThiF"/>
    <property type="match status" value="1"/>
</dbReference>
<gene>
    <name evidence="3" type="ORF">IMF26_03395</name>
</gene>
<dbReference type="InterPro" id="IPR035985">
    <property type="entry name" value="Ubiquitin-activating_enz"/>
</dbReference>
<evidence type="ECO:0000256" key="1">
    <source>
        <dbReference type="ARBA" id="ARBA00009919"/>
    </source>
</evidence>
<dbReference type="GO" id="GO:0004792">
    <property type="term" value="F:thiosulfate-cyanide sulfurtransferase activity"/>
    <property type="evidence" value="ECO:0007669"/>
    <property type="project" value="TreeGrafter"/>
</dbReference>
<dbReference type="GO" id="GO:0016779">
    <property type="term" value="F:nucleotidyltransferase activity"/>
    <property type="evidence" value="ECO:0007669"/>
    <property type="project" value="TreeGrafter"/>
</dbReference>
<dbReference type="Pfam" id="PF00899">
    <property type="entry name" value="ThiF"/>
    <property type="match status" value="1"/>
</dbReference>
<evidence type="ECO:0000313" key="3">
    <source>
        <dbReference type="EMBL" id="QUL99125.1"/>
    </source>
</evidence>